<dbReference type="EMBL" id="CAJOBD010000195">
    <property type="protein sequence ID" value="CAF3610137.1"/>
    <property type="molecule type" value="Genomic_DNA"/>
</dbReference>
<dbReference type="Gene3D" id="2.10.10.20">
    <property type="entry name" value="Carbohydrate-binding module superfamily 5/12"/>
    <property type="match status" value="1"/>
</dbReference>
<dbReference type="GO" id="GO:0004553">
    <property type="term" value="F:hydrolase activity, hydrolyzing O-glycosyl compounds"/>
    <property type="evidence" value="ECO:0007669"/>
    <property type="project" value="InterPro"/>
</dbReference>
<dbReference type="GO" id="GO:0005975">
    <property type="term" value="P:carbohydrate metabolic process"/>
    <property type="evidence" value="ECO:0007669"/>
    <property type="project" value="InterPro"/>
</dbReference>
<evidence type="ECO:0000313" key="11">
    <source>
        <dbReference type="EMBL" id="CAF0850400.1"/>
    </source>
</evidence>
<sequence length="334" mass="37178">MLNFFVLFSFCLISINGHGYLFEPVARSSAWLVDPSFKKCCTYSGHMEMFCGGVGHQWNANGGKCGICGEPYDRAVKLFEKGGTMYTGKIVQTYIQGEQIDVKVKLSANHQGYFEFRLCNVDSNPNSDATQECLDRRLLKIAGTDSTKYRDITKHGSEMITVRVQLPSDVVCQHCVFQWKYTTGNNWGRDPTTNKSGPGLGRENETFMGCSDITILTTSPTTTLPTLVISPTTTITTTTALISRSTKYWSISLPKHWSALLTFISSLPTTTTTTTTMTTKTTASLSAWSPLLVAYQRGDDVMYNGMKYRCVTSHRSYAGAEPSPLTWALWRKIE</sequence>
<evidence type="ECO:0000256" key="3">
    <source>
        <dbReference type="ARBA" id="ARBA00022801"/>
    </source>
</evidence>
<feature type="chain" id="PRO_5035598509" description="Chitin-binding type-4 domain-containing protein" evidence="8">
    <location>
        <begin position="20"/>
        <end position="334"/>
    </location>
</feature>
<dbReference type="InterPro" id="IPR004302">
    <property type="entry name" value="Cellulose/chitin-bd_N"/>
</dbReference>
<keyword evidence="6" id="KW-0325">Glycoprotein</keyword>
<evidence type="ECO:0000256" key="1">
    <source>
        <dbReference type="ARBA" id="ARBA00001973"/>
    </source>
</evidence>
<evidence type="ECO:0000256" key="5">
    <source>
        <dbReference type="ARBA" id="ARBA00023157"/>
    </source>
</evidence>
<dbReference type="PANTHER" id="PTHR36575">
    <property type="entry name" value="BINDING PROTEIN, PUTATIVE (AFU_ORTHOLOGUE AFUA_1G14430)-RELATED"/>
    <property type="match status" value="1"/>
</dbReference>
<organism evidence="11 13">
    <name type="scientific">Rotaria sordida</name>
    <dbReference type="NCBI Taxonomy" id="392033"/>
    <lineage>
        <taxon>Eukaryota</taxon>
        <taxon>Metazoa</taxon>
        <taxon>Spiralia</taxon>
        <taxon>Gnathifera</taxon>
        <taxon>Rotifera</taxon>
        <taxon>Eurotatoria</taxon>
        <taxon>Bdelloidea</taxon>
        <taxon>Philodinida</taxon>
        <taxon>Philodinidae</taxon>
        <taxon>Rotaria</taxon>
    </lineage>
</organism>
<name>A0A813W3R8_9BILA</name>
<dbReference type="InterPro" id="IPR052282">
    <property type="entry name" value="Starch-active_LPMO"/>
</dbReference>
<dbReference type="CDD" id="cd12214">
    <property type="entry name" value="ChiA1_BD"/>
    <property type="match status" value="1"/>
</dbReference>
<keyword evidence="2" id="KW-0479">Metal-binding</keyword>
<evidence type="ECO:0000256" key="4">
    <source>
        <dbReference type="ARBA" id="ARBA00023008"/>
    </source>
</evidence>
<keyword evidence="4" id="KW-0186">Copper</keyword>
<comment type="similarity">
    <text evidence="7">Belongs to the polysaccharide monooxygenase AA13 family.</text>
</comment>
<dbReference type="InterPro" id="IPR036573">
    <property type="entry name" value="CBM_sf_5/12"/>
</dbReference>
<evidence type="ECO:0000313" key="12">
    <source>
        <dbReference type="EMBL" id="CAF3610137.1"/>
    </source>
</evidence>
<evidence type="ECO:0000259" key="9">
    <source>
        <dbReference type="Pfam" id="PF02839"/>
    </source>
</evidence>
<feature type="domain" description="Chitin-binding type-4" evidence="10">
    <location>
        <begin position="18"/>
        <end position="213"/>
    </location>
</feature>
<dbReference type="PANTHER" id="PTHR36575:SF2">
    <property type="entry name" value="CHITIN-BINDING TYPE-4 DOMAIN-CONTAINING PROTEIN-RELATED"/>
    <property type="match status" value="1"/>
</dbReference>
<feature type="domain" description="Chitin-binding type-3" evidence="9">
    <location>
        <begin position="293"/>
        <end position="330"/>
    </location>
</feature>
<dbReference type="GO" id="GO:0046872">
    <property type="term" value="F:metal ion binding"/>
    <property type="evidence" value="ECO:0007669"/>
    <property type="project" value="UniProtKB-KW"/>
</dbReference>
<dbReference type="EMBL" id="CAJNOT010000121">
    <property type="protein sequence ID" value="CAF0850400.1"/>
    <property type="molecule type" value="Genomic_DNA"/>
</dbReference>
<evidence type="ECO:0000256" key="7">
    <source>
        <dbReference type="ARBA" id="ARBA00034311"/>
    </source>
</evidence>
<dbReference type="Pfam" id="PF03067">
    <property type="entry name" value="LPMO_10"/>
    <property type="match status" value="1"/>
</dbReference>
<keyword evidence="3" id="KW-0378">Hydrolase</keyword>
<dbReference type="Proteomes" id="UP000663864">
    <property type="component" value="Unassembled WGS sequence"/>
</dbReference>
<evidence type="ECO:0000256" key="6">
    <source>
        <dbReference type="ARBA" id="ARBA00023180"/>
    </source>
</evidence>
<dbReference type="AlphaFoldDB" id="A0A813W3R8"/>
<accession>A0A813W3R8</accession>
<dbReference type="Pfam" id="PF02839">
    <property type="entry name" value="CBM_5_12"/>
    <property type="match status" value="1"/>
</dbReference>
<evidence type="ECO:0000256" key="2">
    <source>
        <dbReference type="ARBA" id="ARBA00022723"/>
    </source>
</evidence>
<evidence type="ECO:0000259" key="10">
    <source>
        <dbReference type="Pfam" id="PF03067"/>
    </source>
</evidence>
<evidence type="ECO:0000313" key="13">
    <source>
        <dbReference type="Proteomes" id="UP000663864"/>
    </source>
</evidence>
<gene>
    <name evidence="12" type="ORF">JBS370_LOCUS4248</name>
    <name evidence="11" type="ORF">ZHD862_LOCUS4844</name>
</gene>
<comment type="cofactor">
    <cofactor evidence="1">
        <name>Cu(2+)</name>
        <dbReference type="ChEBI" id="CHEBI:29036"/>
    </cofactor>
</comment>
<reference evidence="11" key="1">
    <citation type="submission" date="2021-02" db="EMBL/GenBank/DDBJ databases">
        <authorList>
            <person name="Nowell W R."/>
        </authorList>
    </citation>
    <scope>NUCLEOTIDE SEQUENCE</scope>
</reference>
<feature type="signal peptide" evidence="8">
    <location>
        <begin position="1"/>
        <end position="19"/>
    </location>
</feature>
<dbReference type="SUPFAM" id="SSF51055">
    <property type="entry name" value="Carbohydrate binding domain"/>
    <property type="match status" value="1"/>
</dbReference>
<keyword evidence="5" id="KW-1015">Disulfide bond</keyword>
<dbReference type="Proteomes" id="UP000663836">
    <property type="component" value="Unassembled WGS sequence"/>
</dbReference>
<protein>
    <recommendedName>
        <fullName evidence="14">Chitin-binding type-4 domain-containing protein</fullName>
    </recommendedName>
</protein>
<dbReference type="GO" id="GO:0030246">
    <property type="term" value="F:carbohydrate binding"/>
    <property type="evidence" value="ECO:0007669"/>
    <property type="project" value="InterPro"/>
</dbReference>
<proteinExistence type="inferred from homology"/>
<dbReference type="GO" id="GO:0005576">
    <property type="term" value="C:extracellular region"/>
    <property type="evidence" value="ECO:0007669"/>
    <property type="project" value="InterPro"/>
</dbReference>
<keyword evidence="8" id="KW-0732">Signal</keyword>
<evidence type="ECO:0008006" key="14">
    <source>
        <dbReference type="Google" id="ProtNLM"/>
    </source>
</evidence>
<comment type="caution">
    <text evidence="11">The sequence shown here is derived from an EMBL/GenBank/DDBJ whole genome shotgun (WGS) entry which is preliminary data.</text>
</comment>
<evidence type="ECO:0000256" key="8">
    <source>
        <dbReference type="SAM" id="SignalP"/>
    </source>
</evidence>
<dbReference type="InterPro" id="IPR003610">
    <property type="entry name" value="CBM5/12"/>
</dbReference>